<dbReference type="Gene3D" id="1.20.58.2180">
    <property type="match status" value="1"/>
</dbReference>
<dbReference type="Gene3D" id="3.40.50.1980">
    <property type="entry name" value="Nitrogenase molybdenum iron protein domain"/>
    <property type="match status" value="2"/>
</dbReference>
<dbReference type="RefSeq" id="WP_130416063.1">
    <property type="nucleotide sequence ID" value="NZ_SGWX01000001.1"/>
</dbReference>
<dbReference type="AlphaFoldDB" id="A0A4Q7M3S8"/>
<name>A0A4Q7M3S8_9MICO</name>
<evidence type="ECO:0000256" key="2">
    <source>
        <dbReference type="SAM" id="SignalP"/>
    </source>
</evidence>
<feature type="chain" id="PRO_5038621269" evidence="2">
    <location>
        <begin position="29"/>
        <end position="384"/>
    </location>
</feature>
<dbReference type="SUPFAM" id="SSF53807">
    <property type="entry name" value="Helical backbone' metal receptor"/>
    <property type="match status" value="1"/>
</dbReference>
<dbReference type="Proteomes" id="UP000293852">
    <property type="component" value="Unassembled WGS sequence"/>
</dbReference>
<evidence type="ECO:0000259" key="3">
    <source>
        <dbReference type="PROSITE" id="PS50983"/>
    </source>
</evidence>
<evidence type="ECO:0000256" key="1">
    <source>
        <dbReference type="ARBA" id="ARBA00008814"/>
    </source>
</evidence>
<reference evidence="4 5" key="1">
    <citation type="submission" date="2019-02" db="EMBL/GenBank/DDBJ databases">
        <title>Sequencing the genomes of 1000 actinobacteria strains.</title>
        <authorList>
            <person name="Klenk H.-P."/>
        </authorList>
    </citation>
    <scope>NUCLEOTIDE SEQUENCE [LARGE SCALE GENOMIC DNA]</scope>
    <source>
        <strain evidence="4 5">DSM 16932</strain>
    </source>
</reference>
<organism evidence="4 5">
    <name type="scientific">Xylanimonas ulmi</name>
    <dbReference type="NCBI Taxonomy" id="228973"/>
    <lineage>
        <taxon>Bacteria</taxon>
        <taxon>Bacillati</taxon>
        <taxon>Actinomycetota</taxon>
        <taxon>Actinomycetes</taxon>
        <taxon>Micrococcales</taxon>
        <taxon>Promicromonosporaceae</taxon>
        <taxon>Xylanimonas</taxon>
    </lineage>
</organism>
<comment type="caution">
    <text evidence="4">The sequence shown here is derived from an EMBL/GenBank/DDBJ whole genome shotgun (WGS) entry which is preliminary data.</text>
</comment>
<dbReference type="PROSITE" id="PS50983">
    <property type="entry name" value="FE_B12_PBP"/>
    <property type="match status" value="1"/>
</dbReference>
<accession>A0A4Q7M3S8</accession>
<proteinExistence type="inferred from homology"/>
<dbReference type="PROSITE" id="PS51318">
    <property type="entry name" value="TAT"/>
    <property type="match status" value="1"/>
</dbReference>
<dbReference type="InterPro" id="IPR050902">
    <property type="entry name" value="ABC_Transporter_SBP"/>
</dbReference>
<protein>
    <submittedName>
        <fullName evidence="4">Iron complex transport system substrate-binding protein</fullName>
    </submittedName>
</protein>
<dbReference type="InterPro" id="IPR002491">
    <property type="entry name" value="ABC_transptr_periplasmic_BD"/>
</dbReference>
<dbReference type="GO" id="GO:0071281">
    <property type="term" value="P:cellular response to iron ion"/>
    <property type="evidence" value="ECO:0007669"/>
    <property type="project" value="TreeGrafter"/>
</dbReference>
<dbReference type="EMBL" id="SGWX01000001">
    <property type="protein sequence ID" value="RZS62586.1"/>
    <property type="molecule type" value="Genomic_DNA"/>
</dbReference>
<dbReference type="PANTHER" id="PTHR30535:SF34">
    <property type="entry name" value="MOLYBDATE-BINDING PROTEIN MOLA"/>
    <property type="match status" value="1"/>
</dbReference>
<dbReference type="PANTHER" id="PTHR30535">
    <property type="entry name" value="VITAMIN B12-BINDING PROTEIN"/>
    <property type="match status" value="1"/>
</dbReference>
<dbReference type="OrthoDB" id="9775594at2"/>
<gene>
    <name evidence="4" type="ORF">EV386_2926</name>
</gene>
<feature type="signal peptide" evidence="2">
    <location>
        <begin position="1"/>
        <end position="28"/>
    </location>
</feature>
<comment type="similarity">
    <text evidence="1">Belongs to the bacterial solute-binding protein 8 family.</text>
</comment>
<evidence type="ECO:0000313" key="5">
    <source>
        <dbReference type="Proteomes" id="UP000293852"/>
    </source>
</evidence>
<dbReference type="InterPro" id="IPR006311">
    <property type="entry name" value="TAT_signal"/>
</dbReference>
<keyword evidence="5" id="KW-1185">Reference proteome</keyword>
<feature type="domain" description="Fe/B12 periplasmic-binding" evidence="3">
    <location>
        <begin position="76"/>
        <end position="340"/>
    </location>
</feature>
<keyword evidence="2" id="KW-0732">Signal</keyword>
<sequence>MTTPTPATLSRRNLLQLGGLGVAGALLAACSTREPAAGAADDGGTAAAKSGAATSGPVTVTDAFGTTLTFDNPVERLATAIMPLPAMVAGVAGTTDVLVGVNEVSVRYAKEGMLRTVFPAFLDTPTIAGNDFMPNVEELLAQDPQVVITWGDKGDDIIEPIRAAGLPVLLCEYGTQERLEFTIGMLGDLLGAKDRAQATLDRFADVRQTVQKAADSKTKPRVLYLYNVVDQLTSAAEDSYMHYWIDLAGGENVAAGAGSGSNASVTLEQVLAWDPEVIVISNYDPTTPAELLADERFSTLPAVRDQRVYKAPIGAYAWDVPCTESDLMWQWASTVLHGAEHDLRAKAREVFADQYGYDLTDADLDQILHAEANSGSAGYASLLA</sequence>
<dbReference type="Pfam" id="PF01497">
    <property type="entry name" value="Peripla_BP_2"/>
    <property type="match status" value="1"/>
</dbReference>
<evidence type="ECO:0000313" key="4">
    <source>
        <dbReference type="EMBL" id="RZS62586.1"/>
    </source>
</evidence>